<evidence type="ECO:0000256" key="3">
    <source>
        <dbReference type="ARBA" id="ARBA00022927"/>
    </source>
</evidence>
<dbReference type="GO" id="GO:0006606">
    <property type="term" value="P:protein import into nucleus"/>
    <property type="evidence" value="ECO:0007669"/>
    <property type="project" value="TreeGrafter"/>
</dbReference>
<dbReference type="EMBL" id="NJEU01000322">
    <property type="protein sequence ID" value="PHH76355.1"/>
    <property type="molecule type" value="Genomic_DNA"/>
</dbReference>
<comment type="subcellular location">
    <subcellularLocation>
        <location evidence="7">Nucleus</location>
        <location evidence="7">Nuclear pore complex</location>
    </subcellularLocation>
    <subcellularLocation>
        <location evidence="7">Nucleus membrane</location>
    </subcellularLocation>
</comment>
<evidence type="ECO:0000256" key="4">
    <source>
        <dbReference type="ARBA" id="ARBA00023010"/>
    </source>
</evidence>
<keyword evidence="2" id="KW-0509">mRNA transport</keyword>
<organism evidence="8 9">
    <name type="scientific">Ophiocordyceps australis</name>
    <dbReference type="NCBI Taxonomy" id="1399860"/>
    <lineage>
        <taxon>Eukaryota</taxon>
        <taxon>Fungi</taxon>
        <taxon>Dikarya</taxon>
        <taxon>Ascomycota</taxon>
        <taxon>Pezizomycotina</taxon>
        <taxon>Sordariomycetes</taxon>
        <taxon>Hypocreomycetidae</taxon>
        <taxon>Hypocreales</taxon>
        <taxon>Ophiocordycipitaceae</taxon>
        <taxon>Ophiocordyceps</taxon>
    </lineage>
</organism>
<reference evidence="8 9" key="1">
    <citation type="submission" date="2017-06" db="EMBL/GenBank/DDBJ databases">
        <title>Ant-infecting Ophiocordyceps genomes reveal a high diversity of potential behavioral manipulation genes and a possible major role for enterotoxins.</title>
        <authorList>
            <person name="De Bekker C."/>
            <person name="Evans H.C."/>
            <person name="Brachmann A."/>
            <person name="Hughes D.P."/>
        </authorList>
    </citation>
    <scope>NUCLEOTIDE SEQUENCE [LARGE SCALE GENOMIC DNA]</scope>
    <source>
        <strain evidence="8 9">1348a</strain>
    </source>
</reference>
<keyword evidence="1 7" id="KW-0813">Transport</keyword>
<dbReference type="PANTHER" id="PTHR13003">
    <property type="entry name" value="NUP107-RELATED"/>
    <property type="match status" value="1"/>
</dbReference>
<evidence type="ECO:0000256" key="5">
    <source>
        <dbReference type="ARBA" id="ARBA00023132"/>
    </source>
</evidence>
<dbReference type="AlphaFoldDB" id="A0A2C5Z3F0"/>
<evidence type="ECO:0000313" key="9">
    <source>
        <dbReference type="Proteomes" id="UP000224854"/>
    </source>
</evidence>
<comment type="function">
    <text evidence="7">Functions as a component of the nuclear pore complex (NPC).</text>
</comment>
<keyword evidence="5 7" id="KW-0906">Nuclear pore complex</keyword>
<keyword evidence="7" id="KW-0472">Membrane</keyword>
<dbReference type="Gene3D" id="1.20.190.50">
    <property type="match status" value="1"/>
</dbReference>
<evidence type="ECO:0000313" key="8">
    <source>
        <dbReference type="EMBL" id="PHH76355.1"/>
    </source>
</evidence>
<keyword evidence="4 7" id="KW-0811">Translocation</keyword>
<proteinExistence type="inferred from homology"/>
<gene>
    <name evidence="8" type="ORF">CDD82_4037</name>
</gene>
<dbReference type="GO" id="GO:0017056">
    <property type="term" value="F:structural constituent of nuclear pore"/>
    <property type="evidence" value="ECO:0007669"/>
    <property type="project" value="UniProtKB-UniRule"/>
</dbReference>
<evidence type="ECO:0000256" key="1">
    <source>
        <dbReference type="ARBA" id="ARBA00022448"/>
    </source>
</evidence>
<dbReference type="Gene3D" id="1.10.3450.20">
    <property type="match status" value="1"/>
</dbReference>
<dbReference type="Pfam" id="PF04121">
    <property type="entry name" value="Nup84_Nup100"/>
    <property type="match status" value="1"/>
</dbReference>
<dbReference type="InterPro" id="IPR007252">
    <property type="entry name" value="Nup84/Nup107"/>
</dbReference>
<keyword evidence="9" id="KW-1185">Reference proteome</keyword>
<name>A0A2C5Z3F0_9HYPO</name>
<keyword evidence="6 7" id="KW-0539">Nucleus</keyword>
<dbReference type="GO" id="GO:0006406">
    <property type="term" value="P:mRNA export from nucleus"/>
    <property type="evidence" value="ECO:0007669"/>
    <property type="project" value="TreeGrafter"/>
</dbReference>
<comment type="similarity">
    <text evidence="7">Belongs to the nucleoporin Nup84/Nup107 family.</text>
</comment>
<dbReference type="PANTHER" id="PTHR13003:SF2">
    <property type="entry name" value="NUCLEAR PORE COMPLEX PROTEIN NUP107"/>
    <property type="match status" value="1"/>
</dbReference>
<sequence>MSLMINQDMEDDNVEQAKPEVNMAPGPQVEEFANLVDHCIAPSLSVSERKTRVLELPRKFHENATRRLLQKRLRRVADGSGDIDMDSERWSPSLTAEDLEQVDQLEKEVQTWDLVRRLLPLRFAKSRAGAPRLSLGASKHPTLRDLAETDSILKERRAVLQWLQVTASSGPDIDELARELQQSADRGDIIAHGWLHTRSSIKLRKSMTAWPHLLDRQTRSILTTHVNSDGAPLVTQLDPDAATRQDRKLEPRDEFFERSIWLGCFEHLRRGSSLKTIREWCQERTEMWRAVSASGVLLAADGKDSMADAPPESLVLWRRVCLSLSRNVGSDNYERAVYGILSGDISSVENVAKSWDDHLFANYNALVRARIDSFILGRCSPEAVATLSQSFSSFDPQQLQGDDAGFAKRLVKTLENRESTRQEAMEPYKGLQAALIADDTDTYLRAQGSLLAEAMNNDRPLGQFTPSPLSKPDDCSPEKFFGPGQHEGLRVVTHVHVLLTLMRSLDASEGKMLSLGSGFETVGQEQVVAAYTEYLQNSGLEALIPLYCSILKPPMQYEILGNSMIKEGDAETRLLQLRLMRKVGIDSLQFTQTLARLALDQLVLTAEVTVPSNSIRILAEGSPTARYGRGILPDFLMSSGKEMTTKDEYVIRSLEWLLQVQAAWPEVARIGEQAYKFFFTNQRLVAASNLVKRIKLSSVIGNMVDDAEAYSDTNILEDPEFVREKLQSIGISGASADQVRVSLRNLHDLEALAGMLDGLETVSSAMQLQVIEPPENQKDIMRIAANEGPNLKINMKPLLQSWGVASIEAGDRELADIRQAYLPEVILAFVSALHYMGNNISRDHLLEAMDLAAVVAERESDVAQVFIKRKRMTELVESLAACSKALAVVTAEKRAAGSSSKKLREMGWSRDIWVVKN</sequence>
<dbReference type="OrthoDB" id="3098at2759"/>
<evidence type="ECO:0000256" key="7">
    <source>
        <dbReference type="RuleBase" id="RU365072"/>
    </source>
</evidence>
<evidence type="ECO:0000256" key="6">
    <source>
        <dbReference type="ARBA" id="ARBA00023242"/>
    </source>
</evidence>
<dbReference type="GO" id="GO:0031080">
    <property type="term" value="C:nuclear pore outer ring"/>
    <property type="evidence" value="ECO:0007669"/>
    <property type="project" value="TreeGrafter"/>
</dbReference>
<protein>
    <recommendedName>
        <fullName evidence="7">Nuclear pore complex protein</fullName>
    </recommendedName>
</protein>
<comment type="subunit">
    <text evidence="7">Part of the nuclear pore complex (NPC).</text>
</comment>
<dbReference type="GO" id="GO:0031965">
    <property type="term" value="C:nuclear membrane"/>
    <property type="evidence" value="ECO:0007669"/>
    <property type="project" value="UniProtKB-SubCell"/>
</dbReference>
<evidence type="ECO:0000256" key="2">
    <source>
        <dbReference type="ARBA" id="ARBA00022816"/>
    </source>
</evidence>
<comment type="caution">
    <text evidence="8">The sequence shown here is derived from an EMBL/GenBank/DDBJ whole genome shotgun (WGS) entry which is preliminary data.</text>
</comment>
<accession>A0A2C5Z3F0</accession>
<dbReference type="GO" id="GO:0000973">
    <property type="term" value="P:post-transcriptional tethering of RNA polymerase II gene DNA at nuclear periphery"/>
    <property type="evidence" value="ECO:0007669"/>
    <property type="project" value="TreeGrafter"/>
</dbReference>
<dbReference type="Proteomes" id="UP000224854">
    <property type="component" value="Unassembled WGS sequence"/>
</dbReference>
<keyword evidence="3" id="KW-0653">Protein transport</keyword>